<feature type="signal peptide" evidence="1">
    <location>
        <begin position="1"/>
        <end position="23"/>
    </location>
</feature>
<keyword evidence="1" id="KW-0732">Signal</keyword>
<dbReference type="NCBIfam" id="TIGR04183">
    <property type="entry name" value="Por_Secre_tail"/>
    <property type="match status" value="1"/>
</dbReference>
<evidence type="ECO:0000256" key="1">
    <source>
        <dbReference type="SAM" id="SignalP"/>
    </source>
</evidence>
<dbReference type="Proteomes" id="UP000319619">
    <property type="component" value="Unassembled WGS sequence"/>
</dbReference>
<accession>A0A532V2Q7</accession>
<evidence type="ECO:0008006" key="4">
    <source>
        <dbReference type="Google" id="ProtNLM"/>
    </source>
</evidence>
<reference evidence="2 3" key="1">
    <citation type="submission" date="2017-06" db="EMBL/GenBank/DDBJ databases">
        <title>Novel microbial phyla capable of carbon fixation and sulfur reduction in deep-sea sediments.</title>
        <authorList>
            <person name="Huang J."/>
            <person name="Baker B."/>
            <person name="Wang Y."/>
        </authorList>
    </citation>
    <scope>NUCLEOTIDE SEQUENCE [LARGE SCALE GENOMIC DNA]</scope>
    <source>
        <strain evidence="2">B3_LCP</strain>
    </source>
</reference>
<feature type="chain" id="PRO_5022061806" description="Secretion system C-terminal sorting domain-containing protein" evidence="1">
    <location>
        <begin position="24"/>
        <end position="552"/>
    </location>
</feature>
<gene>
    <name evidence="2" type="ORF">CEE37_02760</name>
</gene>
<dbReference type="AlphaFoldDB" id="A0A532V2Q7"/>
<sequence>MRAKFILLLLPTLLLALPYPLSAQWTPDPYDGMVTVTNEPGNQSNIEILSLSGNNTILVWQSTNNWPLKYYYQVLDLRGRALLPENGVPLIDGNWEYGWGYGGLMPDGEGGCIAVFDDWRDGSRQIYGQRIDARGSRLWGENGLPLAIWPEYDLNSLDIAYDSLGNFFVCFTYETIQSDYYLYAQKFDNNGNCHWGPYGIPICTYGGYAIFSEAVQDEEGGILIVWEDSRQSGSYYERLFYFQHLDAAGNPLLLENGIQIRLASESLDCCHDGVSDGQGGGIWSWQKSGPGIDSELAAFRLSGDGRTIWEWYGGIVCTRSFLEMKSHPDDGNIWLSDNEDRTGQYVGYIYCFTADGTPLFGDEGLPYGGWLVPAPGGIITIYSPYSEVRSVLSAQYVHNDGNPGWKTTMAQCDTLGQALTGQCGAPDGFGGAVVAIYDDRIQTAGHDIAAQRVCWDGQVAWTKYKPPTKITIIDAVLNYHNGILSYNLPQAGIIKLDLFDVLGRRIETLAESYKDAGQYNIHINNTHLPSGIYLTKLTSPVGSHVAKMVVVR</sequence>
<protein>
    <recommendedName>
        <fullName evidence="4">Secretion system C-terminal sorting domain-containing protein</fullName>
    </recommendedName>
</protein>
<name>A0A532V2Q7_UNCL8</name>
<proteinExistence type="predicted"/>
<evidence type="ECO:0000313" key="3">
    <source>
        <dbReference type="Proteomes" id="UP000319619"/>
    </source>
</evidence>
<dbReference type="InterPro" id="IPR026444">
    <property type="entry name" value="Secre_tail"/>
</dbReference>
<dbReference type="EMBL" id="NJBN01000002">
    <property type="protein sequence ID" value="TKJ41500.1"/>
    <property type="molecule type" value="Genomic_DNA"/>
</dbReference>
<organism evidence="2 3">
    <name type="scientific">candidate division LCP-89 bacterium B3_LCP</name>
    <dbReference type="NCBI Taxonomy" id="2012998"/>
    <lineage>
        <taxon>Bacteria</taxon>
        <taxon>Pseudomonadati</taxon>
        <taxon>Bacteria division LCP-89</taxon>
    </lineage>
</organism>
<evidence type="ECO:0000313" key="2">
    <source>
        <dbReference type="EMBL" id="TKJ41500.1"/>
    </source>
</evidence>
<comment type="caution">
    <text evidence="2">The sequence shown here is derived from an EMBL/GenBank/DDBJ whole genome shotgun (WGS) entry which is preliminary data.</text>
</comment>